<dbReference type="EMBL" id="PYLO01000003">
    <property type="protein sequence ID" value="PST37116.1"/>
    <property type="molecule type" value="Genomic_DNA"/>
</dbReference>
<dbReference type="Proteomes" id="UP000241048">
    <property type="component" value="Unassembled WGS sequence"/>
</dbReference>
<evidence type="ECO:0000313" key="3">
    <source>
        <dbReference type="Proteomes" id="UP000241048"/>
    </source>
</evidence>
<evidence type="ECO:0000313" key="2">
    <source>
        <dbReference type="EMBL" id="PST37116.1"/>
    </source>
</evidence>
<dbReference type="Pfam" id="PF20612">
    <property type="entry name" value="SHOCT_2"/>
    <property type="match status" value="1"/>
</dbReference>
<evidence type="ECO:0000259" key="1">
    <source>
        <dbReference type="Pfam" id="PF20612"/>
    </source>
</evidence>
<accession>A0A2T3FPC6</accession>
<keyword evidence="3" id="KW-1185">Reference proteome</keyword>
<comment type="caution">
    <text evidence="2">The sequence shown here is derived from an EMBL/GenBank/DDBJ whole genome shotgun (WGS) entry which is preliminary data.</text>
</comment>
<proteinExistence type="predicted"/>
<gene>
    <name evidence="2" type="ORF">C7U56_10865</name>
</gene>
<dbReference type="AlphaFoldDB" id="A0A2T3FPC6"/>
<sequence length="65" mass="7420">MASHLKAVPILSIEIQQDYDYFMAQRASKALLSSGLISLVEFNKLTQLNRDTFSPMFVEIMPRIT</sequence>
<feature type="domain" description="SHOCT-like" evidence="1">
    <location>
        <begin position="14"/>
        <end position="61"/>
    </location>
</feature>
<dbReference type="InterPro" id="IPR046749">
    <property type="entry name" value="SHOCT_2"/>
</dbReference>
<name>A0A2T3FPC6_9CLOT</name>
<protein>
    <recommendedName>
        <fullName evidence="1">SHOCT-like domain-containing protein</fullName>
    </recommendedName>
</protein>
<reference evidence="2 3" key="1">
    <citation type="submission" date="2018-03" db="EMBL/GenBank/DDBJ databases">
        <title>Lachnoclostridium SNUG30386 gen.nov., sp.nov., isolated from human faeces.</title>
        <authorList>
            <person name="Seo B."/>
            <person name="Jeon K."/>
            <person name="Ko G."/>
        </authorList>
    </citation>
    <scope>NUCLEOTIDE SEQUENCE [LARGE SCALE GENOMIC DNA]</scope>
    <source>
        <strain evidence="2 3">SNUG30386</strain>
    </source>
</reference>
<organism evidence="2 3">
    <name type="scientific">Clostridium fessum</name>
    <dbReference type="NCBI Taxonomy" id="2126740"/>
    <lineage>
        <taxon>Bacteria</taxon>
        <taxon>Bacillati</taxon>
        <taxon>Bacillota</taxon>
        <taxon>Clostridia</taxon>
        <taxon>Eubacteriales</taxon>
        <taxon>Clostridiaceae</taxon>
        <taxon>Clostridium</taxon>
    </lineage>
</organism>